<dbReference type="Pfam" id="PF13401">
    <property type="entry name" value="AAA_22"/>
    <property type="match status" value="1"/>
</dbReference>
<dbReference type="Proteomes" id="UP000502415">
    <property type="component" value="Chromosome"/>
</dbReference>
<reference evidence="4 5" key="1">
    <citation type="submission" date="2020-04" db="EMBL/GenBank/DDBJ databases">
        <title>Genome sequencing of novel species.</title>
        <authorList>
            <person name="Heo J."/>
            <person name="Kim S.-J."/>
            <person name="Kim J.-S."/>
            <person name="Hong S.-B."/>
            <person name="Kwon S.-W."/>
        </authorList>
    </citation>
    <scope>NUCLEOTIDE SEQUENCE [LARGE SCALE GENOMIC DNA]</scope>
    <source>
        <strain evidence="4 5">GN2-R2</strain>
    </source>
</reference>
<feature type="transmembrane region" description="Helical" evidence="2">
    <location>
        <begin position="302"/>
        <end position="323"/>
    </location>
</feature>
<dbReference type="InterPro" id="IPR049945">
    <property type="entry name" value="AAA_22"/>
</dbReference>
<feature type="domain" description="AAA+ ATPase" evidence="3">
    <location>
        <begin position="42"/>
        <end position="189"/>
    </location>
</feature>
<evidence type="ECO:0000313" key="5">
    <source>
        <dbReference type="Proteomes" id="UP000502415"/>
    </source>
</evidence>
<evidence type="ECO:0000256" key="2">
    <source>
        <dbReference type="SAM" id="Phobius"/>
    </source>
</evidence>
<dbReference type="InterPro" id="IPR052026">
    <property type="entry name" value="ExeA_AAA_ATPase_DNA-bind"/>
</dbReference>
<keyword evidence="2" id="KW-0472">Membrane</keyword>
<dbReference type="Gene3D" id="3.90.70.10">
    <property type="entry name" value="Cysteine proteinases"/>
    <property type="match status" value="1"/>
</dbReference>
<keyword evidence="2" id="KW-1133">Transmembrane helix</keyword>
<protein>
    <submittedName>
        <fullName evidence="4">AAA family ATPase</fullName>
    </submittedName>
</protein>
<name>A0A7Z2VTE3_9BURK</name>
<dbReference type="SUPFAM" id="SSF52540">
    <property type="entry name" value="P-loop containing nucleoside triphosphate hydrolases"/>
    <property type="match status" value="1"/>
</dbReference>
<dbReference type="SMART" id="SM00382">
    <property type="entry name" value="AAA"/>
    <property type="match status" value="1"/>
</dbReference>
<evidence type="ECO:0000313" key="4">
    <source>
        <dbReference type="EMBL" id="QJD98873.1"/>
    </source>
</evidence>
<evidence type="ECO:0000259" key="3">
    <source>
        <dbReference type="SMART" id="SM00382"/>
    </source>
</evidence>
<accession>A0A7Z2VTE3</accession>
<dbReference type="KEGG" id="mfy:HH212_01465"/>
<dbReference type="RefSeq" id="WP_169433770.1">
    <property type="nucleotide sequence ID" value="NZ_CP051685.1"/>
</dbReference>
<keyword evidence="5" id="KW-1185">Reference proteome</keyword>
<dbReference type="InterPro" id="IPR002477">
    <property type="entry name" value="Peptidoglycan-bd-like"/>
</dbReference>
<dbReference type="GO" id="GO:0016887">
    <property type="term" value="F:ATP hydrolysis activity"/>
    <property type="evidence" value="ECO:0007669"/>
    <property type="project" value="InterPro"/>
</dbReference>
<dbReference type="Gene3D" id="1.10.101.10">
    <property type="entry name" value="PGBD-like superfamily/PGBD"/>
    <property type="match status" value="1"/>
</dbReference>
<organism evidence="4 5">
    <name type="scientific">Massilia forsythiae</name>
    <dbReference type="NCBI Taxonomy" id="2728020"/>
    <lineage>
        <taxon>Bacteria</taxon>
        <taxon>Pseudomonadati</taxon>
        <taxon>Pseudomonadota</taxon>
        <taxon>Betaproteobacteria</taxon>
        <taxon>Burkholderiales</taxon>
        <taxon>Oxalobacteraceae</taxon>
        <taxon>Telluria group</taxon>
        <taxon>Massilia</taxon>
    </lineage>
</organism>
<sequence>MYTTYFNLRQAPFSIAPDPRYLFMSERHREALAHLLYGIGSGGGFVLLTGEIGAGKTTVCRCFIEQVPQDCRLAYIFNPKLTVEELLLTICDEFRIVLPTAPRAAGVKDYIDAINAHLLASHARGDNNVLVIDEAQNLSAPVLEQLRLLTNLETSERKLLQIILIGQPELRAMLARPELEQLAQRVIARYHLGPLSAPETGAYVAHRLAVAGAQSASPIPAALAPLIHRLTGGVPRRINLLCDRALLGAYVENSREVTPKILRRAAREVFADDAAPRHAAGNAAEAATAAAGRARYLAAPRWTLVAGGVLAGIAIGAAAWQALPHGASQGRRMAADGRATVAGSRAVDGTAAAAGKADNPVGAARDAKGAAVPGGGGVQATAMPAAGTFAAAAKPSAGAAASGAAAAAQGAAGAAASAAGPLALATRDAALRELGGLWGQPLPAAAPCEGAPRLGLRCYQGRGGLYELRLLDRPAIVALHDGAKVGYAVLAAMDGETATLAVGGRRQTVTLGALAARFDGEFTTLWKAPRSFRDEVGPGDSGPDVDWIAARLAQINRRDAAPAPAQPMDEPTRRLLRAFQAGQNLKADGVAGPRTYMRLNQLSGVEEPRLLAGAAAVTGKGT</sequence>
<evidence type="ECO:0000256" key="1">
    <source>
        <dbReference type="SAM" id="MobiDB-lite"/>
    </source>
</evidence>
<dbReference type="PANTHER" id="PTHR35894">
    <property type="entry name" value="GENERAL SECRETION PATHWAY PROTEIN A-RELATED"/>
    <property type="match status" value="1"/>
</dbReference>
<dbReference type="InterPro" id="IPR003593">
    <property type="entry name" value="AAA+_ATPase"/>
</dbReference>
<dbReference type="InterPro" id="IPR027417">
    <property type="entry name" value="P-loop_NTPase"/>
</dbReference>
<proteinExistence type="predicted"/>
<gene>
    <name evidence="4" type="ORF">HH212_01465</name>
</gene>
<dbReference type="EMBL" id="CP051685">
    <property type="protein sequence ID" value="QJD98873.1"/>
    <property type="molecule type" value="Genomic_DNA"/>
</dbReference>
<dbReference type="PANTHER" id="PTHR35894:SF1">
    <property type="entry name" value="PHOSPHORIBULOKINASE _ URIDINE KINASE FAMILY"/>
    <property type="match status" value="1"/>
</dbReference>
<keyword evidence="2" id="KW-0812">Transmembrane</keyword>
<dbReference type="Pfam" id="PF01471">
    <property type="entry name" value="PG_binding_1"/>
    <property type="match status" value="1"/>
</dbReference>
<dbReference type="InterPro" id="IPR036365">
    <property type="entry name" value="PGBD-like_sf"/>
</dbReference>
<feature type="region of interest" description="Disordered" evidence="1">
    <location>
        <begin position="349"/>
        <end position="375"/>
    </location>
</feature>
<dbReference type="Gene3D" id="3.40.50.300">
    <property type="entry name" value="P-loop containing nucleotide triphosphate hydrolases"/>
    <property type="match status" value="1"/>
</dbReference>
<dbReference type="AlphaFoldDB" id="A0A7Z2VTE3"/>
<dbReference type="SUPFAM" id="SSF47090">
    <property type="entry name" value="PGBD-like"/>
    <property type="match status" value="1"/>
</dbReference>
<dbReference type="InterPro" id="IPR036366">
    <property type="entry name" value="PGBDSf"/>
</dbReference>